<protein>
    <submittedName>
        <fullName evidence="3">Acyl-CoA thioester hydrolase</fullName>
    </submittedName>
</protein>
<gene>
    <name evidence="3" type="ORF">EDC27_0831</name>
</gene>
<accession>A0A3N1VN69</accession>
<dbReference type="InterPro" id="IPR050563">
    <property type="entry name" value="4-hydroxybenzoyl-CoA_TE"/>
</dbReference>
<dbReference type="InterPro" id="IPR006684">
    <property type="entry name" value="YbgC/YbaW"/>
</dbReference>
<dbReference type="GO" id="GO:0047617">
    <property type="term" value="F:fatty acyl-CoA hydrolase activity"/>
    <property type="evidence" value="ECO:0007669"/>
    <property type="project" value="TreeGrafter"/>
</dbReference>
<organism evidence="3 4">
    <name type="scientific">Desulfosoma caldarium</name>
    <dbReference type="NCBI Taxonomy" id="610254"/>
    <lineage>
        <taxon>Bacteria</taxon>
        <taxon>Pseudomonadati</taxon>
        <taxon>Thermodesulfobacteriota</taxon>
        <taxon>Syntrophobacteria</taxon>
        <taxon>Syntrophobacterales</taxon>
        <taxon>Syntrophobacteraceae</taxon>
        <taxon>Desulfosoma</taxon>
    </lineage>
</organism>
<comment type="caution">
    <text evidence="3">The sequence shown here is derived from an EMBL/GenBank/DDBJ whole genome shotgun (WGS) entry which is preliminary data.</text>
</comment>
<dbReference type="Proteomes" id="UP000276223">
    <property type="component" value="Unassembled WGS sequence"/>
</dbReference>
<name>A0A3N1VN69_9BACT</name>
<evidence type="ECO:0000256" key="1">
    <source>
        <dbReference type="ARBA" id="ARBA00005953"/>
    </source>
</evidence>
<dbReference type="OrthoDB" id="9808429at2"/>
<dbReference type="EMBL" id="RJVA01000010">
    <property type="protein sequence ID" value="ROR01652.1"/>
    <property type="molecule type" value="Genomic_DNA"/>
</dbReference>
<dbReference type="PIRSF" id="PIRSF003230">
    <property type="entry name" value="YbgC"/>
    <property type="match status" value="1"/>
</dbReference>
<evidence type="ECO:0000313" key="4">
    <source>
        <dbReference type="Proteomes" id="UP000276223"/>
    </source>
</evidence>
<evidence type="ECO:0000313" key="3">
    <source>
        <dbReference type="EMBL" id="ROR01652.1"/>
    </source>
</evidence>
<evidence type="ECO:0000256" key="2">
    <source>
        <dbReference type="ARBA" id="ARBA00022801"/>
    </source>
</evidence>
<dbReference type="InterPro" id="IPR029069">
    <property type="entry name" value="HotDog_dom_sf"/>
</dbReference>
<comment type="similarity">
    <text evidence="1">Belongs to the 4-hydroxybenzoyl-CoA thioesterase family.</text>
</comment>
<proteinExistence type="inferred from homology"/>
<dbReference type="Pfam" id="PF13279">
    <property type="entry name" value="4HBT_2"/>
    <property type="match status" value="1"/>
</dbReference>
<dbReference type="NCBIfam" id="TIGR00051">
    <property type="entry name" value="YbgC/FadM family acyl-CoA thioesterase"/>
    <property type="match status" value="1"/>
</dbReference>
<dbReference type="RefSeq" id="WP_123289672.1">
    <property type="nucleotide sequence ID" value="NZ_RJVA01000010.1"/>
</dbReference>
<dbReference type="SUPFAM" id="SSF54637">
    <property type="entry name" value="Thioesterase/thiol ester dehydrase-isomerase"/>
    <property type="match status" value="1"/>
</dbReference>
<dbReference type="Gene3D" id="3.10.129.10">
    <property type="entry name" value="Hotdog Thioesterase"/>
    <property type="match status" value="1"/>
</dbReference>
<dbReference type="AlphaFoldDB" id="A0A3N1VN69"/>
<keyword evidence="2 3" id="KW-0378">Hydrolase</keyword>
<keyword evidence="4" id="KW-1185">Reference proteome</keyword>
<dbReference type="CDD" id="cd00586">
    <property type="entry name" value="4HBT"/>
    <property type="match status" value="1"/>
</dbReference>
<dbReference type="PANTHER" id="PTHR31793:SF27">
    <property type="entry name" value="NOVEL THIOESTERASE SUPERFAMILY DOMAIN AND SAPOSIN A-TYPE DOMAIN CONTAINING PROTEIN (0610012H03RIK)"/>
    <property type="match status" value="1"/>
</dbReference>
<sequence>MTTQSTRARLRVLYGDTDAMGQAYYGQYMRWFEAGRAEWFRHQGTTYRRLEEQGIFLPVIEAHCRYMRPAFYDDVLEVETFFHFPGPARLRFDYRIHRHDPPQLLAQGYTVHVCVNRERKPLKPPAWLRDLLSSKAVDPADPSAE</sequence>
<reference evidence="3 4" key="1">
    <citation type="submission" date="2018-11" db="EMBL/GenBank/DDBJ databases">
        <title>Genomic Encyclopedia of Type Strains, Phase IV (KMG-IV): sequencing the most valuable type-strain genomes for metagenomic binning, comparative biology and taxonomic classification.</title>
        <authorList>
            <person name="Goeker M."/>
        </authorList>
    </citation>
    <scope>NUCLEOTIDE SEQUENCE [LARGE SCALE GENOMIC DNA]</scope>
    <source>
        <strain evidence="3 4">DSM 22027</strain>
    </source>
</reference>
<dbReference type="PANTHER" id="PTHR31793">
    <property type="entry name" value="4-HYDROXYBENZOYL-COA THIOESTERASE FAMILY MEMBER"/>
    <property type="match status" value="1"/>
</dbReference>